<evidence type="ECO:0000313" key="18">
    <source>
        <dbReference type="EMBL" id="MEQ2465959.1"/>
    </source>
</evidence>
<dbReference type="PANTHER" id="PTHR34848">
    <property type="match status" value="1"/>
</dbReference>
<protein>
    <recommendedName>
        <fullName evidence="16">Adenosylcobinamide kinase</fullName>
        <ecNumber evidence="8">2.7.1.156</ecNumber>
        <ecNumber evidence="9">2.7.7.62</ecNumber>
    </recommendedName>
    <alternativeName>
        <fullName evidence="17">Adenosylcobinamide-phosphate guanylyltransferase</fullName>
    </alternativeName>
</protein>
<keyword evidence="10" id="KW-0169">Cobalamin biosynthesis</keyword>
<dbReference type="CDD" id="cd00544">
    <property type="entry name" value="CobU"/>
    <property type="match status" value="1"/>
</dbReference>
<comment type="similarity">
    <text evidence="7">Belongs to the CobU/CobP family.</text>
</comment>
<proteinExistence type="inferred from homology"/>
<dbReference type="InterPro" id="IPR003203">
    <property type="entry name" value="CobU/CobP"/>
</dbReference>
<evidence type="ECO:0000256" key="14">
    <source>
        <dbReference type="ARBA" id="ARBA00022840"/>
    </source>
</evidence>
<dbReference type="InterPro" id="IPR027417">
    <property type="entry name" value="P-loop_NTPase"/>
</dbReference>
<evidence type="ECO:0000256" key="8">
    <source>
        <dbReference type="ARBA" id="ARBA00012016"/>
    </source>
</evidence>
<dbReference type="GO" id="GO:0016779">
    <property type="term" value="F:nucleotidyltransferase activity"/>
    <property type="evidence" value="ECO:0007669"/>
    <property type="project" value="UniProtKB-KW"/>
</dbReference>
<gene>
    <name evidence="18" type="ORF">WMO63_09810</name>
</gene>
<evidence type="ECO:0000256" key="5">
    <source>
        <dbReference type="ARBA" id="ARBA00004692"/>
    </source>
</evidence>
<evidence type="ECO:0000256" key="12">
    <source>
        <dbReference type="ARBA" id="ARBA00022741"/>
    </source>
</evidence>
<dbReference type="Gene3D" id="3.40.50.300">
    <property type="entry name" value="P-loop containing nucleotide triphosphate hydrolases"/>
    <property type="match status" value="1"/>
</dbReference>
<evidence type="ECO:0000256" key="11">
    <source>
        <dbReference type="ARBA" id="ARBA00022679"/>
    </source>
</evidence>
<comment type="pathway">
    <text evidence="5">Cofactor biosynthesis; adenosylcobalamin biosynthesis; adenosylcobalamin from cob(II)yrinate a,c-diamide: step 6/7.</text>
</comment>
<dbReference type="EC" id="2.7.1.156" evidence="8"/>
<sequence>METKSSIIFVTGGVRSGKSSFAERLAIEYAENEKADLHYIATAVHSDTEMQERIARHQQRRKKQKVKWNSHEQAVNIGELAGVFSKKDVILLDCLTVLVNNELFYKDQRQEMLELKLKRELIELSRSCRYLILVSNEVTYEMSSDPFVQNYCRLLNQLHYFLVQHAKEAYLVEFGIAKSKKGGKK</sequence>
<comment type="catalytic activity">
    <reaction evidence="1">
        <text>adenosylcob(III)inamide + ATP = adenosylcob(III)inamide phosphate + ADP + H(+)</text>
        <dbReference type="Rhea" id="RHEA:15769"/>
        <dbReference type="ChEBI" id="CHEBI:2480"/>
        <dbReference type="ChEBI" id="CHEBI:15378"/>
        <dbReference type="ChEBI" id="CHEBI:30616"/>
        <dbReference type="ChEBI" id="CHEBI:58502"/>
        <dbReference type="ChEBI" id="CHEBI:456216"/>
        <dbReference type="EC" id="2.7.1.156"/>
    </reaction>
</comment>
<keyword evidence="14" id="KW-0067">ATP-binding</keyword>
<accession>A0ABV1EXX7</accession>
<evidence type="ECO:0000256" key="13">
    <source>
        <dbReference type="ARBA" id="ARBA00022777"/>
    </source>
</evidence>
<dbReference type="GO" id="GO:0016301">
    <property type="term" value="F:kinase activity"/>
    <property type="evidence" value="ECO:0007669"/>
    <property type="project" value="UniProtKB-KW"/>
</dbReference>
<keyword evidence="13 18" id="KW-0418">Kinase</keyword>
<dbReference type="Pfam" id="PF02283">
    <property type="entry name" value="CobU"/>
    <property type="match status" value="1"/>
</dbReference>
<evidence type="ECO:0000313" key="19">
    <source>
        <dbReference type="Proteomes" id="UP001465426"/>
    </source>
</evidence>
<keyword evidence="18" id="KW-0548">Nucleotidyltransferase</keyword>
<keyword evidence="15" id="KW-0342">GTP-binding</keyword>
<evidence type="ECO:0000256" key="7">
    <source>
        <dbReference type="ARBA" id="ARBA00007490"/>
    </source>
</evidence>
<keyword evidence="19" id="KW-1185">Reference proteome</keyword>
<dbReference type="PIRSF" id="PIRSF006135">
    <property type="entry name" value="CobU"/>
    <property type="match status" value="1"/>
</dbReference>
<organism evidence="18 19">
    <name type="scientific">Niallia hominis</name>
    <dbReference type="NCBI Taxonomy" id="3133173"/>
    <lineage>
        <taxon>Bacteria</taxon>
        <taxon>Bacillati</taxon>
        <taxon>Bacillota</taxon>
        <taxon>Bacilli</taxon>
        <taxon>Bacillales</taxon>
        <taxon>Bacillaceae</taxon>
        <taxon>Niallia</taxon>
    </lineage>
</organism>
<comment type="caution">
    <text evidence="18">The sequence shown here is derived from an EMBL/GenBank/DDBJ whole genome shotgun (WGS) entry which is preliminary data.</text>
</comment>
<dbReference type="PANTHER" id="PTHR34848:SF1">
    <property type="entry name" value="BIFUNCTIONAL ADENOSYLCOBALAMIN BIOSYNTHESIS PROTEIN COBU"/>
    <property type="match status" value="1"/>
</dbReference>
<comment type="catalytic activity">
    <reaction evidence="3">
        <text>adenosylcob(III)inamide + GTP = adenosylcob(III)inamide phosphate + GDP + H(+)</text>
        <dbReference type="Rhea" id="RHEA:15765"/>
        <dbReference type="ChEBI" id="CHEBI:2480"/>
        <dbReference type="ChEBI" id="CHEBI:15378"/>
        <dbReference type="ChEBI" id="CHEBI:37565"/>
        <dbReference type="ChEBI" id="CHEBI:58189"/>
        <dbReference type="ChEBI" id="CHEBI:58502"/>
        <dbReference type="EC" id="2.7.1.156"/>
    </reaction>
</comment>
<evidence type="ECO:0000256" key="16">
    <source>
        <dbReference type="ARBA" id="ARBA00029570"/>
    </source>
</evidence>
<keyword evidence="12" id="KW-0547">Nucleotide-binding</keyword>
<reference evidence="18 19" key="1">
    <citation type="submission" date="2024-03" db="EMBL/GenBank/DDBJ databases">
        <title>Human intestinal bacterial collection.</title>
        <authorList>
            <person name="Pauvert C."/>
            <person name="Hitch T.C.A."/>
            <person name="Clavel T."/>
        </authorList>
    </citation>
    <scope>NUCLEOTIDE SEQUENCE [LARGE SCALE GENOMIC DNA]</scope>
    <source>
        <strain evidence="18 19">CLA-SR-H024</strain>
    </source>
</reference>
<evidence type="ECO:0000256" key="4">
    <source>
        <dbReference type="ARBA" id="ARBA00003889"/>
    </source>
</evidence>
<evidence type="ECO:0000256" key="10">
    <source>
        <dbReference type="ARBA" id="ARBA00022573"/>
    </source>
</evidence>
<name>A0ABV1EXX7_9BACI</name>
<dbReference type="EC" id="2.7.7.62" evidence="9"/>
<keyword evidence="11" id="KW-0808">Transferase</keyword>
<evidence type="ECO:0000256" key="17">
    <source>
        <dbReference type="ARBA" id="ARBA00030571"/>
    </source>
</evidence>
<dbReference type="SUPFAM" id="SSF52540">
    <property type="entry name" value="P-loop containing nucleoside triphosphate hydrolases"/>
    <property type="match status" value="1"/>
</dbReference>
<evidence type="ECO:0000256" key="3">
    <source>
        <dbReference type="ARBA" id="ARBA00001522"/>
    </source>
</evidence>
<dbReference type="Proteomes" id="UP001465426">
    <property type="component" value="Unassembled WGS sequence"/>
</dbReference>
<comment type="function">
    <text evidence="4">Catalyzes ATP-dependent phosphorylation of adenosylcobinamide and addition of GMP to adenosylcobinamide phosphate.</text>
</comment>
<evidence type="ECO:0000256" key="15">
    <source>
        <dbReference type="ARBA" id="ARBA00023134"/>
    </source>
</evidence>
<dbReference type="RefSeq" id="WP_031536282.1">
    <property type="nucleotide sequence ID" value="NZ_JBBMFN010000019.1"/>
</dbReference>
<comment type="catalytic activity">
    <reaction evidence="2">
        <text>adenosylcob(III)inamide phosphate + GTP + H(+) = adenosylcob(III)inamide-GDP + diphosphate</text>
        <dbReference type="Rhea" id="RHEA:22712"/>
        <dbReference type="ChEBI" id="CHEBI:15378"/>
        <dbReference type="ChEBI" id="CHEBI:33019"/>
        <dbReference type="ChEBI" id="CHEBI:37565"/>
        <dbReference type="ChEBI" id="CHEBI:58502"/>
        <dbReference type="ChEBI" id="CHEBI:60487"/>
        <dbReference type="EC" id="2.7.7.62"/>
    </reaction>
</comment>
<evidence type="ECO:0000256" key="2">
    <source>
        <dbReference type="ARBA" id="ARBA00000711"/>
    </source>
</evidence>
<dbReference type="EMBL" id="JBBMFN010000019">
    <property type="protein sequence ID" value="MEQ2465959.1"/>
    <property type="molecule type" value="Genomic_DNA"/>
</dbReference>
<evidence type="ECO:0000256" key="9">
    <source>
        <dbReference type="ARBA" id="ARBA00012523"/>
    </source>
</evidence>
<comment type="pathway">
    <text evidence="6">Cofactor biosynthesis; adenosylcobalamin biosynthesis; adenosylcobalamin from cob(II)yrinate a,c-diamide: step 5/7.</text>
</comment>
<evidence type="ECO:0000256" key="6">
    <source>
        <dbReference type="ARBA" id="ARBA00005159"/>
    </source>
</evidence>
<evidence type="ECO:0000256" key="1">
    <source>
        <dbReference type="ARBA" id="ARBA00000312"/>
    </source>
</evidence>